<dbReference type="STRING" id="1073325.SAMN05444483_107115"/>
<dbReference type="AlphaFoldDB" id="A0A1M5IE76"/>
<feature type="domain" description="Acyl-CoA dehydrogenase/oxidase C-terminal" evidence="6">
    <location>
        <begin position="233"/>
        <end position="382"/>
    </location>
</feature>
<dbReference type="Pfam" id="PF00441">
    <property type="entry name" value="Acyl-CoA_dh_1"/>
    <property type="match status" value="1"/>
</dbReference>
<keyword evidence="10" id="KW-1185">Reference proteome</keyword>
<evidence type="ECO:0000259" key="6">
    <source>
        <dbReference type="Pfam" id="PF00441"/>
    </source>
</evidence>
<dbReference type="SUPFAM" id="SSF56645">
    <property type="entry name" value="Acyl-CoA dehydrogenase NM domain-like"/>
    <property type="match status" value="1"/>
</dbReference>
<dbReference type="EMBL" id="FQVT01000007">
    <property type="protein sequence ID" value="SHG26654.1"/>
    <property type="molecule type" value="Genomic_DNA"/>
</dbReference>
<dbReference type="CDD" id="cd00567">
    <property type="entry name" value="ACAD"/>
    <property type="match status" value="1"/>
</dbReference>
<gene>
    <name evidence="9" type="ORF">SAMN05444483_107115</name>
</gene>
<evidence type="ECO:0000256" key="4">
    <source>
        <dbReference type="ARBA" id="ARBA00022827"/>
    </source>
</evidence>
<evidence type="ECO:0000259" key="7">
    <source>
        <dbReference type="Pfam" id="PF02770"/>
    </source>
</evidence>
<evidence type="ECO:0000259" key="8">
    <source>
        <dbReference type="Pfam" id="PF02771"/>
    </source>
</evidence>
<dbReference type="GO" id="GO:0003995">
    <property type="term" value="F:acyl-CoA dehydrogenase activity"/>
    <property type="evidence" value="ECO:0007669"/>
    <property type="project" value="TreeGrafter"/>
</dbReference>
<evidence type="ECO:0000313" key="9">
    <source>
        <dbReference type="EMBL" id="SHG26654.1"/>
    </source>
</evidence>
<dbReference type="InterPro" id="IPR037069">
    <property type="entry name" value="AcylCoA_DH/ox_N_sf"/>
</dbReference>
<dbReference type="InterPro" id="IPR013786">
    <property type="entry name" value="AcylCoA_DH/ox_N"/>
</dbReference>
<keyword evidence="3 5" id="KW-0285">Flavoprotein</keyword>
<dbReference type="InterPro" id="IPR006091">
    <property type="entry name" value="Acyl-CoA_Oxase/DH_mid-dom"/>
</dbReference>
<dbReference type="InterPro" id="IPR009100">
    <property type="entry name" value="AcylCoA_DH/oxidase_NM_dom_sf"/>
</dbReference>
<reference evidence="10" key="1">
    <citation type="submission" date="2016-11" db="EMBL/GenBank/DDBJ databases">
        <authorList>
            <person name="Varghese N."/>
            <person name="Submissions S."/>
        </authorList>
    </citation>
    <scope>NUCLEOTIDE SEQUENCE [LARGE SCALE GENOMIC DNA]</scope>
    <source>
        <strain evidence="10">DSM 24579</strain>
    </source>
</reference>
<keyword evidence="5" id="KW-0560">Oxidoreductase</keyword>
<dbReference type="PANTHER" id="PTHR43884:SF12">
    <property type="entry name" value="ISOVALERYL-COA DEHYDROGENASE, MITOCHONDRIAL-RELATED"/>
    <property type="match status" value="1"/>
</dbReference>
<dbReference type="Pfam" id="PF02770">
    <property type="entry name" value="Acyl-CoA_dh_M"/>
    <property type="match status" value="1"/>
</dbReference>
<dbReference type="Gene3D" id="1.10.540.10">
    <property type="entry name" value="Acyl-CoA dehydrogenase/oxidase, N-terminal domain"/>
    <property type="match status" value="1"/>
</dbReference>
<dbReference type="InterPro" id="IPR009075">
    <property type="entry name" value="AcylCo_DH/oxidase_C"/>
</dbReference>
<dbReference type="Pfam" id="PF02771">
    <property type="entry name" value="Acyl-CoA_dh_N"/>
    <property type="match status" value="1"/>
</dbReference>
<comment type="similarity">
    <text evidence="2 5">Belongs to the acyl-CoA dehydrogenase family.</text>
</comment>
<dbReference type="Proteomes" id="UP000183945">
    <property type="component" value="Unassembled WGS sequence"/>
</dbReference>
<dbReference type="GO" id="GO:0050660">
    <property type="term" value="F:flavin adenine dinucleotide binding"/>
    <property type="evidence" value="ECO:0007669"/>
    <property type="project" value="InterPro"/>
</dbReference>
<feature type="domain" description="Acyl-CoA oxidase/dehydrogenase middle" evidence="7">
    <location>
        <begin position="123"/>
        <end position="212"/>
    </location>
</feature>
<proteinExistence type="inferred from homology"/>
<dbReference type="SUPFAM" id="SSF47203">
    <property type="entry name" value="Acyl-CoA dehydrogenase C-terminal domain-like"/>
    <property type="match status" value="1"/>
</dbReference>
<dbReference type="RefSeq" id="WP_072880023.1">
    <property type="nucleotide sequence ID" value="NZ_FQVT01000007.1"/>
</dbReference>
<evidence type="ECO:0000256" key="5">
    <source>
        <dbReference type="RuleBase" id="RU362125"/>
    </source>
</evidence>
<evidence type="ECO:0000256" key="3">
    <source>
        <dbReference type="ARBA" id="ARBA00022630"/>
    </source>
</evidence>
<dbReference type="InterPro" id="IPR046373">
    <property type="entry name" value="Acyl-CoA_Oxase/DH_mid-dom_sf"/>
</dbReference>
<protein>
    <submittedName>
        <fullName evidence="9">Acyl-CoA dehydrogenase</fullName>
    </submittedName>
</protein>
<dbReference type="Gene3D" id="2.40.110.10">
    <property type="entry name" value="Butyryl-CoA Dehydrogenase, subunit A, domain 2"/>
    <property type="match status" value="1"/>
</dbReference>
<evidence type="ECO:0000256" key="1">
    <source>
        <dbReference type="ARBA" id="ARBA00001974"/>
    </source>
</evidence>
<dbReference type="Gene3D" id="1.20.140.10">
    <property type="entry name" value="Butyryl-CoA Dehydrogenase, subunit A, domain 3"/>
    <property type="match status" value="1"/>
</dbReference>
<keyword evidence="4 5" id="KW-0274">FAD</keyword>
<sequence length="498" mass="56332">MDTQIKFSEFLKNFENTLHHLFHEKRDIDQLSLERGLPPEILERIMSKKPLSVAIPSEYDGRGGHVSECLQILSAASYESLSLSLTFGINIALFLEPVAKYANDSVKAGIFKRFLEKQNMGGLMITEPNFGSDALNMKTFSEETKDSFKISGTKHWQGLTGMADYWLIAARKKKENGDLSRDVDFFIADNTKENQHIKVEEIYDNAGLYMIPYGLNTLDLEVPKSQRLNPESTGIKMMLDILHRSRLQFPGMGAGFIKRMLDEATKYCKSRVVGAGNLLAMDQIQFQLSRIQAAFTMSSAMCFRSTKTSGLEHNLATEGLEANSMKTVVTDLMHESAQILTQVSGAKGYRTSHIGGRGIMDSRPFQIFEGSNEMLYSQISEMITRGMRKKKQTNLLEYLNSLELTTQACDFFKKELNFNLNSNLSQRKLVDLGRIIARIVCVGYVLELQEKGFRKDLVDNCITLVQQEISGLFSFFHFDNSVKVIEDYGVDSTWSKFV</sequence>
<evidence type="ECO:0000256" key="2">
    <source>
        <dbReference type="ARBA" id="ARBA00009347"/>
    </source>
</evidence>
<organism evidence="9 10">
    <name type="scientific">Salegentibacter echinorum</name>
    <dbReference type="NCBI Taxonomy" id="1073325"/>
    <lineage>
        <taxon>Bacteria</taxon>
        <taxon>Pseudomonadati</taxon>
        <taxon>Bacteroidota</taxon>
        <taxon>Flavobacteriia</taxon>
        <taxon>Flavobacteriales</taxon>
        <taxon>Flavobacteriaceae</taxon>
        <taxon>Salegentibacter</taxon>
    </lineage>
</organism>
<evidence type="ECO:0000313" key="10">
    <source>
        <dbReference type="Proteomes" id="UP000183945"/>
    </source>
</evidence>
<dbReference type="PANTHER" id="PTHR43884">
    <property type="entry name" value="ACYL-COA DEHYDROGENASE"/>
    <property type="match status" value="1"/>
</dbReference>
<accession>A0A1M5IE76</accession>
<dbReference type="InterPro" id="IPR036250">
    <property type="entry name" value="AcylCo_DH-like_C"/>
</dbReference>
<dbReference type="OrthoDB" id="9802867at2"/>
<comment type="cofactor">
    <cofactor evidence="1 5">
        <name>FAD</name>
        <dbReference type="ChEBI" id="CHEBI:57692"/>
    </cofactor>
</comment>
<feature type="domain" description="Acyl-CoA dehydrogenase/oxidase N-terminal" evidence="8">
    <location>
        <begin position="30"/>
        <end position="114"/>
    </location>
</feature>
<name>A0A1M5IE76_SALEC</name>